<organism evidence="1">
    <name type="scientific">marine sediment metagenome</name>
    <dbReference type="NCBI Taxonomy" id="412755"/>
    <lineage>
        <taxon>unclassified sequences</taxon>
        <taxon>metagenomes</taxon>
        <taxon>ecological metagenomes</taxon>
    </lineage>
</organism>
<dbReference type="AlphaFoldDB" id="A0A0F9CEH7"/>
<protein>
    <submittedName>
        <fullName evidence="1">Uncharacterized protein</fullName>
    </submittedName>
</protein>
<accession>A0A0F9CEH7</accession>
<reference evidence="1" key="1">
    <citation type="journal article" date="2015" name="Nature">
        <title>Complex archaea that bridge the gap between prokaryotes and eukaryotes.</title>
        <authorList>
            <person name="Spang A."/>
            <person name="Saw J.H."/>
            <person name="Jorgensen S.L."/>
            <person name="Zaremba-Niedzwiedzka K."/>
            <person name="Martijn J."/>
            <person name="Lind A.E."/>
            <person name="van Eijk R."/>
            <person name="Schleper C."/>
            <person name="Guy L."/>
            <person name="Ettema T.J."/>
        </authorList>
    </citation>
    <scope>NUCLEOTIDE SEQUENCE</scope>
</reference>
<feature type="non-terminal residue" evidence="1">
    <location>
        <position position="1"/>
    </location>
</feature>
<comment type="caution">
    <text evidence="1">The sequence shown here is derived from an EMBL/GenBank/DDBJ whole genome shotgun (WGS) entry which is preliminary data.</text>
</comment>
<evidence type="ECO:0000313" key="1">
    <source>
        <dbReference type="EMBL" id="KKL24807.1"/>
    </source>
</evidence>
<gene>
    <name evidence="1" type="ORF">LCGC14_2411640</name>
</gene>
<dbReference type="EMBL" id="LAZR01036450">
    <property type="protein sequence ID" value="KKL24807.1"/>
    <property type="molecule type" value="Genomic_DNA"/>
</dbReference>
<name>A0A0F9CEH7_9ZZZZ</name>
<sequence>VGFRIAWTVFLIKEKLSQKKAIINEIIITIKIPLKLPSLFIFRKREFGF</sequence>
<proteinExistence type="predicted"/>